<evidence type="ECO:0000256" key="2">
    <source>
        <dbReference type="ARBA" id="ARBA00022525"/>
    </source>
</evidence>
<feature type="domain" description="Flagellin N-terminal" evidence="5">
    <location>
        <begin position="5"/>
        <end position="141"/>
    </location>
</feature>
<proteinExistence type="inferred from homology"/>
<keyword evidence="7" id="KW-0969">Cilium</keyword>
<dbReference type="PANTHER" id="PTHR42792:SF2">
    <property type="entry name" value="FLAGELLIN"/>
    <property type="match status" value="1"/>
</dbReference>
<evidence type="ECO:0000259" key="5">
    <source>
        <dbReference type="Pfam" id="PF00669"/>
    </source>
</evidence>
<name>A0A244CSZ9_PSEDV</name>
<evidence type="ECO:0000256" key="3">
    <source>
        <dbReference type="ARBA" id="ARBA00023143"/>
    </source>
</evidence>
<protein>
    <recommendedName>
        <fullName evidence="4">Flagellin</fullName>
    </recommendedName>
</protein>
<dbReference type="Gene3D" id="1.20.1330.10">
    <property type="entry name" value="f41 fragment of flagellin, N-terminal domain"/>
    <property type="match status" value="1"/>
</dbReference>
<dbReference type="Proteomes" id="UP000194841">
    <property type="component" value="Unassembled WGS sequence"/>
</dbReference>
<dbReference type="InterPro" id="IPR046358">
    <property type="entry name" value="Flagellin_C"/>
</dbReference>
<sequence>MGMYIQTNVASINGQRNLNKSSDDLTTSMQRLSSGLRINSAKDDAAGMQISNKLTSQVNGLNVAVRNANDGISMAQTAEGALQESTNILQRMRDLAVQSANGTYSDGDRAALQEEVVQLQRELDRIASTTTFGDRKLLDGSFGTEAFQVGARSFETINVSVGSFFGEDMGTESFEIINGDTLTATTLGTSKGMAAVDSLIGFGNMSLMTAATAVSSYTNSIEGNLPTLSTAATVALSIKGDLGSATASINGIASAYEASQTINQISAKTGVIADARNVVTLDFFGGANDAALLSIDTTVTLELRGQNTDTSQDGARIKFTISDTEDLSAVVNAFNEQATVTGISAKLTGDGRVALISERGDNIVMENIQATGAETVLAISATSYGYDGEVLDTTTAIASGTLGSAGTLEGLVAESAAGFATFVGTVRTHGNGDFKLSLGTATALQGGNMLQGTGNTAVISAKESVDDINIGTAVGAQKAIEIVDGALSYIDSQRAGLGAVQNRLSSTVSNLENVVENASASRSRIRDTDFAMETASMTKSQILQQAGTSILAQANQLPQAALSLLG</sequence>
<dbReference type="PANTHER" id="PTHR42792">
    <property type="entry name" value="FLAGELLIN"/>
    <property type="match status" value="1"/>
</dbReference>
<accession>A0A244CSZ9</accession>
<dbReference type="EMBL" id="MWPV01000002">
    <property type="protein sequence ID" value="OUL58586.1"/>
    <property type="molecule type" value="Genomic_DNA"/>
</dbReference>
<dbReference type="InterPro" id="IPR001029">
    <property type="entry name" value="Flagellin_N"/>
</dbReference>
<dbReference type="Pfam" id="PF00700">
    <property type="entry name" value="Flagellin_C"/>
    <property type="match status" value="1"/>
</dbReference>
<dbReference type="SUPFAM" id="SSF64518">
    <property type="entry name" value="Phase 1 flagellin"/>
    <property type="match status" value="1"/>
</dbReference>
<dbReference type="RefSeq" id="WP_086743889.1">
    <property type="nucleotide sequence ID" value="NZ_MWPV01000002.1"/>
</dbReference>
<keyword evidence="2 4" id="KW-0964">Secreted</keyword>
<dbReference type="InterPro" id="IPR001492">
    <property type="entry name" value="Flagellin"/>
</dbReference>
<dbReference type="Gene3D" id="6.10.280.190">
    <property type="match status" value="1"/>
</dbReference>
<keyword evidence="8" id="KW-1185">Reference proteome</keyword>
<dbReference type="Pfam" id="PF00669">
    <property type="entry name" value="Flagellin_N"/>
    <property type="match status" value="1"/>
</dbReference>
<feature type="domain" description="Flagellin C-terminal" evidence="6">
    <location>
        <begin position="480"/>
        <end position="565"/>
    </location>
</feature>
<dbReference type="AlphaFoldDB" id="A0A244CSZ9"/>
<dbReference type="Gene3D" id="6.10.10.10">
    <property type="entry name" value="Flagellar export chaperone, C-terminal domain"/>
    <property type="match status" value="1"/>
</dbReference>
<comment type="function">
    <text evidence="4">Flagellin is the subunit protein which polymerizes to form the filaments of bacterial flagella.</text>
</comment>
<evidence type="ECO:0000313" key="7">
    <source>
        <dbReference type="EMBL" id="OUL58586.1"/>
    </source>
</evidence>
<keyword evidence="7" id="KW-0966">Cell projection</keyword>
<comment type="similarity">
    <text evidence="1 4">Belongs to the bacterial flagellin family.</text>
</comment>
<evidence type="ECO:0000313" key="8">
    <source>
        <dbReference type="Proteomes" id="UP000194841"/>
    </source>
</evidence>
<dbReference type="GO" id="GO:0009288">
    <property type="term" value="C:bacterial-type flagellum"/>
    <property type="evidence" value="ECO:0007669"/>
    <property type="project" value="UniProtKB-SubCell"/>
</dbReference>
<dbReference type="PRINTS" id="PR00207">
    <property type="entry name" value="FLAGELLIN"/>
</dbReference>
<comment type="caution">
    <text evidence="7">The sequence shown here is derived from an EMBL/GenBank/DDBJ whole genome shotgun (WGS) entry which is preliminary data.</text>
</comment>
<evidence type="ECO:0000256" key="4">
    <source>
        <dbReference type="RuleBase" id="RU362073"/>
    </source>
</evidence>
<organism evidence="7 8">
    <name type="scientific">Pseudoalteromonas ulvae</name>
    <dbReference type="NCBI Taxonomy" id="107327"/>
    <lineage>
        <taxon>Bacteria</taxon>
        <taxon>Pseudomonadati</taxon>
        <taxon>Pseudomonadota</taxon>
        <taxon>Gammaproteobacteria</taxon>
        <taxon>Alteromonadales</taxon>
        <taxon>Pseudoalteromonadaceae</taxon>
        <taxon>Pseudoalteromonas</taxon>
    </lineage>
</organism>
<dbReference type="Gene3D" id="2.60.40.4390">
    <property type="match status" value="1"/>
</dbReference>
<keyword evidence="7" id="KW-0282">Flagellum</keyword>
<dbReference type="OrthoDB" id="9796789at2"/>
<gene>
    <name evidence="7" type="ORF">B1199_09710</name>
</gene>
<dbReference type="GO" id="GO:0005576">
    <property type="term" value="C:extracellular region"/>
    <property type="evidence" value="ECO:0007669"/>
    <property type="project" value="UniProtKB-SubCell"/>
</dbReference>
<evidence type="ECO:0000256" key="1">
    <source>
        <dbReference type="ARBA" id="ARBA00005709"/>
    </source>
</evidence>
<reference evidence="7 8" key="1">
    <citation type="submission" date="2017-02" db="EMBL/GenBank/DDBJ databases">
        <title>Pseudoalteromonas ulvae TC14 Genome.</title>
        <authorList>
            <person name="Molmeret M."/>
        </authorList>
    </citation>
    <scope>NUCLEOTIDE SEQUENCE [LARGE SCALE GENOMIC DNA]</scope>
    <source>
        <strain evidence="7">TC14</strain>
    </source>
</reference>
<dbReference type="InterPro" id="IPR042187">
    <property type="entry name" value="Flagellin_C_sub2"/>
</dbReference>
<comment type="subcellular location">
    <subcellularLocation>
        <location evidence="4">Secreted</location>
    </subcellularLocation>
    <subcellularLocation>
        <location evidence="4">Bacterial flagellum</location>
    </subcellularLocation>
</comment>
<keyword evidence="3 4" id="KW-0975">Bacterial flagellum</keyword>
<dbReference type="GO" id="GO:0005198">
    <property type="term" value="F:structural molecule activity"/>
    <property type="evidence" value="ECO:0007669"/>
    <property type="project" value="UniProtKB-UniRule"/>
</dbReference>
<evidence type="ECO:0000259" key="6">
    <source>
        <dbReference type="Pfam" id="PF00700"/>
    </source>
</evidence>